<proteinExistence type="predicted"/>
<protein>
    <submittedName>
        <fullName evidence="1">Uncharacterized protein</fullName>
    </submittedName>
</protein>
<accession>A0A1R4HJC7</accession>
<keyword evidence="2" id="KW-1185">Reference proteome</keyword>
<dbReference type="Proteomes" id="UP000195442">
    <property type="component" value="Unassembled WGS sequence"/>
</dbReference>
<gene>
    <name evidence="1" type="ORF">CRENPOLYSF2_980017</name>
</gene>
<evidence type="ECO:0000313" key="1">
    <source>
        <dbReference type="EMBL" id="SJM96326.1"/>
    </source>
</evidence>
<evidence type="ECO:0000313" key="2">
    <source>
        <dbReference type="Proteomes" id="UP000195442"/>
    </source>
</evidence>
<name>A0A1R4HJC7_9GAMM</name>
<dbReference type="AlphaFoldDB" id="A0A1R4HJC7"/>
<dbReference type="EMBL" id="FUKJ01000466">
    <property type="protein sequence ID" value="SJM96326.1"/>
    <property type="molecule type" value="Genomic_DNA"/>
</dbReference>
<organism evidence="1 2">
    <name type="scientific">Crenothrix polyspora</name>
    <dbReference type="NCBI Taxonomy" id="360316"/>
    <lineage>
        <taxon>Bacteria</taxon>
        <taxon>Pseudomonadati</taxon>
        <taxon>Pseudomonadota</taxon>
        <taxon>Gammaproteobacteria</taxon>
        <taxon>Methylococcales</taxon>
        <taxon>Crenotrichaceae</taxon>
        <taxon>Crenothrix</taxon>
    </lineage>
</organism>
<sequence length="59" mass="6310">MTVCARCYAHLLMEGAGVNRLKVRDCIFPSQPDALASVSGEGTLEAVWKLQVKATSGMV</sequence>
<reference evidence="2" key="1">
    <citation type="submission" date="2017-02" db="EMBL/GenBank/DDBJ databases">
        <authorList>
            <person name="Daims H."/>
        </authorList>
    </citation>
    <scope>NUCLEOTIDE SEQUENCE [LARGE SCALE GENOMIC DNA]</scope>
</reference>